<evidence type="ECO:0000313" key="1">
    <source>
        <dbReference type="EMBL" id="KMO37513.1"/>
    </source>
</evidence>
<dbReference type="AlphaFoldDB" id="A0A0J6SW21"/>
<reference evidence="1 2" key="1">
    <citation type="submission" date="2015-03" db="EMBL/GenBank/DDBJ databases">
        <title>Genome sequencing of Methylobacterium aquaticum DSM16371 type strain.</title>
        <authorList>
            <person name="Chaudhry V."/>
            <person name="Patil P.B."/>
        </authorList>
    </citation>
    <scope>NUCLEOTIDE SEQUENCE [LARGE SCALE GENOMIC DNA]</scope>
    <source>
        <strain evidence="1 2">DSM 16371</strain>
    </source>
</reference>
<evidence type="ECO:0000313" key="2">
    <source>
        <dbReference type="Proteomes" id="UP000035929"/>
    </source>
</evidence>
<dbReference type="PATRIC" id="fig|270351.6.peg.6374"/>
<gene>
    <name evidence="1" type="ORF">VP06_08295</name>
</gene>
<comment type="caution">
    <text evidence="1">The sequence shown here is derived from an EMBL/GenBank/DDBJ whole genome shotgun (WGS) entry which is preliminary data.</text>
</comment>
<name>A0A0J6SW21_9HYPH</name>
<proteinExistence type="predicted"/>
<dbReference type="Proteomes" id="UP000035929">
    <property type="component" value="Unassembled WGS sequence"/>
</dbReference>
<dbReference type="EMBL" id="LABX01000056">
    <property type="protein sequence ID" value="KMO37513.1"/>
    <property type="molecule type" value="Genomic_DNA"/>
</dbReference>
<protein>
    <submittedName>
        <fullName evidence="1">Uncharacterized protein</fullName>
    </submittedName>
</protein>
<sequence length="95" mass="10078">MSLSDLPALVTRREEALTLLEALASGVDEREFAPFVTALTSPEDEQAVAIMRGSGNEMSMRVQLGALLSGAGLVTNEEVFQALDARRARAKGAMA</sequence>
<organism evidence="1 2">
    <name type="scientific">Methylobacterium aquaticum</name>
    <dbReference type="NCBI Taxonomy" id="270351"/>
    <lineage>
        <taxon>Bacteria</taxon>
        <taxon>Pseudomonadati</taxon>
        <taxon>Pseudomonadota</taxon>
        <taxon>Alphaproteobacteria</taxon>
        <taxon>Hyphomicrobiales</taxon>
        <taxon>Methylobacteriaceae</taxon>
        <taxon>Methylobacterium</taxon>
    </lineage>
</organism>
<dbReference type="OrthoDB" id="8420339at2"/>
<accession>A0A0J6SW21</accession>
<dbReference type="RefSeq" id="WP_048463307.1">
    <property type="nucleotide sequence ID" value="NZ_LABX01000056.1"/>
</dbReference>